<dbReference type="InParanoid" id="G3JBR6"/>
<dbReference type="STRING" id="983644.G3JBR6"/>
<dbReference type="Pfam" id="PF08193">
    <property type="entry name" value="INO80_Ies4"/>
    <property type="match status" value="1"/>
</dbReference>
<feature type="compositionally biased region" description="Basic residues" evidence="1">
    <location>
        <begin position="167"/>
        <end position="177"/>
    </location>
</feature>
<dbReference type="Proteomes" id="UP000001610">
    <property type="component" value="Unassembled WGS sequence"/>
</dbReference>
<feature type="region of interest" description="Disordered" evidence="1">
    <location>
        <begin position="245"/>
        <end position="313"/>
    </location>
</feature>
<dbReference type="GO" id="GO:0031011">
    <property type="term" value="C:Ino80 complex"/>
    <property type="evidence" value="ECO:0007669"/>
    <property type="project" value="InterPro"/>
</dbReference>
<dbReference type="PANTHER" id="PTHR28061">
    <property type="entry name" value="INO EIGHTY SUBUNIT 4"/>
    <property type="match status" value="1"/>
</dbReference>
<feature type="region of interest" description="Disordered" evidence="1">
    <location>
        <begin position="84"/>
        <end position="181"/>
    </location>
</feature>
<evidence type="ECO:0000256" key="1">
    <source>
        <dbReference type="SAM" id="MobiDB-lite"/>
    </source>
</evidence>
<dbReference type="RefSeq" id="XP_006667178.1">
    <property type="nucleotide sequence ID" value="XM_006667115.1"/>
</dbReference>
<dbReference type="PANTHER" id="PTHR28061:SF1">
    <property type="entry name" value="INO80 COMPLEX SUBUNIT 4"/>
    <property type="match status" value="1"/>
</dbReference>
<feature type="region of interest" description="Disordered" evidence="1">
    <location>
        <begin position="1"/>
        <end position="22"/>
    </location>
</feature>
<keyword evidence="3" id="KW-1185">Reference proteome</keyword>
<proteinExistence type="predicted"/>
<gene>
    <name evidence="2" type="ORF">CCM_01961</name>
</gene>
<accession>G3JBR6</accession>
<dbReference type="VEuPathDB" id="FungiDB:CCM_01961"/>
<feature type="compositionally biased region" description="Low complexity" evidence="1">
    <location>
        <begin position="128"/>
        <end position="141"/>
    </location>
</feature>
<dbReference type="GO" id="GO:0006338">
    <property type="term" value="P:chromatin remodeling"/>
    <property type="evidence" value="ECO:0007669"/>
    <property type="project" value="InterPro"/>
</dbReference>
<dbReference type="EMBL" id="JH126400">
    <property type="protein sequence ID" value="EGX93692.1"/>
    <property type="molecule type" value="Genomic_DNA"/>
</dbReference>
<evidence type="ECO:0000313" key="2">
    <source>
        <dbReference type="EMBL" id="EGX93692.1"/>
    </source>
</evidence>
<dbReference type="HOGENOM" id="CLU_058488_0_0_1"/>
<feature type="compositionally biased region" description="Basic and acidic residues" evidence="1">
    <location>
        <begin position="98"/>
        <end position="107"/>
    </location>
</feature>
<protein>
    <submittedName>
        <fullName evidence="2">DUF1711 domain protein</fullName>
    </submittedName>
</protein>
<dbReference type="OMA" id="KPCRRWA"/>
<dbReference type="GeneID" id="18163990"/>
<dbReference type="InterPro" id="IPR013175">
    <property type="entry name" value="INO80_su_Ies4"/>
</dbReference>
<dbReference type="AlphaFoldDB" id="G3JBR6"/>
<dbReference type="OrthoDB" id="4093188at2759"/>
<dbReference type="KEGG" id="cmt:CCM_01961"/>
<evidence type="ECO:0000313" key="3">
    <source>
        <dbReference type="Proteomes" id="UP000001610"/>
    </source>
</evidence>
<organism evidence="2 3">
    <name type="scientific">Cordyceps militaris (strain CM01)</name>
    <name type="common">Caterpillar fungus</name>
    <dbReference type="NCBI Taxonomy" id="983644"/>
    <lineage>
        <taxon>Eukaryota</taxon>
        <taxon>Fungi</taxon>
        <taxon>Dikarya</taxon>
        <taxon>Ascomycota</taxon>
        <taxon>Pezizomycotina</taxon>
        <taxon>Sordariomycetes</taxon>
        <taxon>Hypocreomycetidae</taxon>
        <taxon>Hypocreales</taxon>
        <taxon>Cordycipitaceae</taxon>
        <taxon>Cordyceps</taxon>
    </lineage>
</organism>
<name>G3JBR6_CORMM</name>
<dbReference type="eggNOG" id="ENOG502SECK">
    <property type="taxonomic scope" value="Eukaryota"/>
</dbReference>
<feature type="compositionally biased region" description="Low complexity" evidence="1">
    <location>
        <begin position="297"/>
        <end position="313"/>
    </location>
</feature>
<sequence length="313" mass="32234">MVGDQHHTTLPAQKTKRPHYQRAPRANKLGFINICQPASSLTDTIAPLAPLYCVLRSARRKSGGKPTLIITLSVPSSILREAIGHDATKPESPATASDQKDSSDAKESPSTPVPAANGSAETASDSNAATPAAEGTPAPSAMGPPIDGRKKGVKRGATATGDGLAKIRGKPGPKKKPRLEDGSIDHAAVRANAAAHKLGPKANQGAINAGLRALDRSGKPCRKWAKGNFNLKSFTGVIWEINRWTAPPKPNGAEADSEATPADSADSSNKENKENGQENNSTAPSNGGGDVEMQSLPSVHASSPAPAPIAAAS</sequence>
<reference evidence="2 3" key="1">
    <citation type="journal article" date="2011" name="Genome Biol.">
        <title>Genome sequence of the insect pathogenic fungus Cordyceps militaris, a valued traditional Chinese medicine.</title>
        <authorList>
            <person name="Zheng P."/>
            <person name="Xia Y."/>
            <person name="Xiao G."/>
            <person name="Xiong C."/>
            <person name="Hu X."/>
            <person name="Zhang S."/>
            <person name="Zheng H."/>
            <person name="Huang Y."/>
            <person name="Zhou Y."/>
            <person name="Wang S."/>
            <person name="Zhao G.P."/>
            <person name="Liu X."/>
            <person name="St Leger R.J."/>
            <person name="Wang C."/>
        </authorList>
    </citation>
    <scope>NUCLEOTIDE SEQUENCE [LARGE SCALE GENOMIC DNA]</scope>
    <source>
        <strain evidence="2 3">CM01</strain>
    </source>
</reference>